<gene>
    <name evidence="2" type="ORF">GAK31_01152</name>
</gene>
<evidence type="ECO:0000313" key="3">
    <source>
        <dbReference type="Proteomes" id="UP000487117"/>
    </source>
</evidence>
<dbReference type="Proteomes" id="UP000487117">
    <property type="component" value="Unassembled WGS sequence"/>
</dbReference>
<evidence type="ECO:0000256" key="1">
    <source>
        <dbReference type="SAM" id="MobiDB-lite"/>
    </source>
</evidence>
<comment type="caution">
    <text evidence="2">The sequence shown here is derived from an EMBL/GenBank/DDBJ whole genome shotgun (WGS) entry which is preliminary data.</text>
</comment>
<dbReference type="AlphaFoldDB" id="A0A7V8FH76"/>
<feature type="region of interest" description="Disordered" evidence="1">
    <location>
        <begin position="59"/>
        <end position="87"/>
    </location>
</feature>
<evidence type="ECO:0000313" key="2">
    <source>
        <dbReference type="EMBL" id="KAF1015677.1"/>
    </source>
</evidence>
<accession>A0A7V8FH76</accession>
<dbReference type="EMBL" id="WNDS01000002">
    <property type="protein sequence ID" value="KAF1015677.1"/>
    <property type="molecule type" value="Genomic_DNA"/>
</dbReference>
<name>A0A7V8FH76_STEMA</name>
<reference evidence="3" key="1">
    <citation type="journal article" date="2020" name="MBio">
        <title>Horizontal gene transfer to a defensive symbiont with a reduced genome amongst a multipartite beetle microbiome.</title>
        <authorList>
            <person name="Waterworth S.C."/>
            <person name="Florez L.V."/>
            <person name="Rees E.R."/>
            <person name="Hertweck C."/>
            <person name="Kaltenpoth M."/>
            <person name="Kwan J.C."/>
        </authorList>
    </citation>
    <scope>NUCLEOTIDE SEQUENCE [LARGE SCALE GENOMIC DNA]</scope>
</reference>
<proteinExistence type="predicted"/>
<protein>
    <submittedName>
        <fullName evidence="2">Uncharacterized protein</fullName>
    </submittedName>
</protein>
<organism evidence="2 3">
    <name type="scientific">Stenotrophomonas maltophilia</name>
    <name type="common">Pseudomonas maltophilia</name>
    <name type="synonym">Xanthomonas maltophilia</name>
    <dbReference type="NCBI Taxonomy" id="40324"/>
    <lineage>
        <taxon>Bacteria</taxon>
        <taxon>Pseudomonadati</taxon>
        <taxon>Pseudomonadota</taxon>
        <taxon>Gammaproteobacteria</taxon>
        <taxon>Lysobacterales</taxon>
        <taxon>Lysobacteraceae</taxon>
        <taxon>Stenotrophomonas</taxon>
        <taxon>Stenotrophomonas maltophilia group</taxon>
    </lineage>
</organism>
<sequence>MLSAGIGSGWPRRLPLSIASAVPSALGRCEAMVEVCGSTHNGRLPQTLWRPPLAGSSALAAKDGAASRTGSMPGSWRARSAMNAPER</sequence>